<evidence type="ECO:0000313" key="1">
    <source>
        <dbReference type="EMBL" id="PPT93958.1"/>
    </source>
</evidence>
<reference evidence="1 2" key="1">
    <citation type="submission" date="2016-08" db="EMBL/GenBank/DDBJ databases">
        <title>Evolution of the type three secretion system and type three effector repertoires in Xanthomonas.</title>
        <authorList>
            <person name="Merda D."/>
            <person name="Briand M."/>
            <person name="Bosis E."/>
            <person name="Rousseau C."/>
            <person name="Portier P."/>
            <person name="Jacques M.-A."/>
            <person name="Fischer-Le Saux M."/>
        </authorList>
    </citation>
    <scope>NUCLEOTIDE SEQUENCE [LARGE SCALE GENOMIC DNA]</scope>
    <source>
        <strain evidence="1 2">CFBP 7409</strain>
    </source>
</reference>
<sequence length="107" mass="11835">MRPRKSFPPALLAELQTMPVPVALDLLGLYWKQDPDFQPLKDKATRRLYVSLGNGVVELLATGPKWFDTRADKGGGGAIDLAMYLLRLDFVSAVKHLDLAKGNPDRS</sequence>
<dbReference type="EMBL" id="MDSL01000071">
    <property type="protein sequence ID" value="PPT93958.1"/>
    <property type="molecule type" value="Genomic_DNA"/>
</dbReference>
<protein>
    <submittedName>
        <fullName evidence="1">Uncharacterized protein</fullName>
    </submittedName>
</protein>
<dbReference type="RefSeq" id="WP_104564589.1">
    <property type="nucleotide sequence ID" value="NZ_MDSK01000060.1"/>
</dbReference>
<dbReference type="Proteomes" id="UP000238049">
    <property type="component" value="Unassembled WGS sequence"/>
</dbReference>
<name>A0A2S6ZP07_9XANT</name>
<organism evidence="1 2">
    <name type="scientific">Xanthomonas arboricola pv. guizotiae</name>
    <dbReference type="NCBI Taxonomy" id="487867"/>
    <lineage>
        <taxon>Bacteria</taxon>
        <taxon>Pseudomonadati</taxon>
        <taxon>Pseudomonadota</taxon>
        <taxon>Gammaproteobacteria</taxon>
        <taxon>Lysobacterales</taxon>
        <taxon>Lysobacteraceae</taxon>
        <taxon>Xanthomonas</taxon>
    </lineage>
</organism>
<proteinExistence type="predicted"/>
<comment type="caution">
    <text evidence="1">The sequence shown here is derived from an EMBL/GenBank/DDBJ whole genome shotgun (WGS) entry which is preliminary data.</text>
</comment>
<accession>A0A2S6ZP07</accession>
<evidence type="ECO:0000313" key="2">
    <source>
        <dbReference type="Proteomes" id="UP000238049"/>
    </source>
</evidence>
<gene>
    <name evidence="1" type="ORF">XarbCFBP7409_20185</name>
</gene>
<dbReference type="AlphaFoldDB" id="A0A2S6ZP07"/>